<evidence type="ECO:0000256" key="1">
    <source>
        <dbReference type="PROSITE-ProRule" id="PRU00175"/>
    </source>
</evidence>
<evidence type="ECO:0000313" key="5">
    <source>
        <dbReference type="Proteomes" id="UP000001876"/>
    </source>
</evidence>
<dbReference type="InterPro" id="IPR001841">
    <property type="entry name" value="Znf_RING"/>
</dbReference>
<organism evidence="5">
    <name type="scientific">Micromonas pusilla (strain CCMP1545)</name>
    <name type="common">Picoplanktonic green alga</name>
    <dbReference type="NCBI Taxonomy" id="564608"/>
    <lineage>
        <taxon>Eukaryota</taxon>
        <taxon>Viridiplantae</taxon>
        <taxon>Chlorophyta</taxon>
        <taxon>Mamiellophyceae</taxon>
        <taxon>Mamiellales</taxon>
        <taxon>Mamiellaceae</taxon>
        <taxon>Micromonas</taxon>
    </lineage>
</organism>
<name>C1MIM0_MICPC</name>
<feature type="region of interest" description="Disordered" evidence="2">
    <location>
        <begin position="294"/>
        <end position="331"/>
    </location>
</feature>
<evidence type="ECO:0000313" key="4">
    <source>
        <dbReference type="EMBL" id="EEH60406.1"/>
    </source>
</evidence>
<dbReference type="GeneID" id="9680251"/>
<sequence length="377" mass="40549">MPIPVVGIYIGYIVARVLFRSAIEFFVRERGAINACLRKFQPPRGGPKLNLATALADIADANRSLADAETLPELPRAGWRYRCDLVYNSHAGQRAFFRALRVGPKLASVVGSVSVDVEEVPASSRGAAAAARGAAAEEEEEDDAAPAAAARGGDDGEIEVADEAAAAADDDDGFEHVGACRRMTLAQFYTMLRPALAQIAVDALASSSFATTTRPPRRVRIAGGENDDDDDDDARLCSICMDGEVEIVTKCAHAFCEACHLRWLSMSRECPLCRETLGREVSGTNDGSYSLVEWTYAGDDDDGDGDGGGGGGDDDTEAEAEAAAEATSTAERVDAAWLRRRMREFPAVSEPGRRPHERWLARRAAEKAKRRATDHED</sequence>
<accession>C1MIM0</accession>
<dbReference type="InterPro" id="IPR013083">
    <property type="entry name" value="Znf_RING/FYVE/PHD"/>
</dbReference>
<proteinExistence type="predicted"/>
<dbReference type="OMA" id="HAYFERE"/>
<feature type="region of interest" description="Disordered" evidence="2">
    <location>
        <begin position="129"/>
        <end position="155"/>
    </location>
</feature>
<dbReference type="SUPFAM" id="SSF57850">
    <property type="entry name" value="RING/U-box"/>
    <property type="match status" value="1"/>
</dbReference>
<dbReference type="OrthoDB" id="21204at2759"/>
<dbReference type="PROSITE" id="PS50089">
    <property type="entry name" value="ZF_RING_2"/>
    <property type="match status" value="1"/>
</dbReference>
<gene>
    <name evidence="4" type="ORF">MICPUCDRAFT_46356</name>
</gene>
<evidence type="ECO:0000256" key="2">
    <source>
        <dbReference type="SAM" id="MobiDB-lite"/>
    </source>
</evidence>
<dbReference type="Pfam" id="PF13923">
    <property type="entry name" value="zf-C3HC4_2"/>
    <property type="match status" value="1"/>
</dbReference>
<feature type="region of interest" description="Disordered" evidence="2">
    <location>
        <begin position="344"/>
        <end position="377"/>
    </location>
</feature>
<keyword evidence="1" id="KW-0863">Zinc-finger</keyword>
<dbReference type="PANTHER" id="PTHR15315:SF26">
    <property type="entry name" value="E3 UBIQUITIN-PROTEIN LIGASE NRDP1"/>
    <property type="match status" value="1"/>
</dbReference>
<dbReference type="STRING" id="564608.C1MIM0"/>
<feature type="compositionally biased region" description="Acidic residues" evidence="2">
    <location>
        <begin position="312"/>
        <end position="322"/>
    </location>
</feature>
<feature type="domain" description="RING-type" evidence="3">
    <location>
        <begin position="237"/>
        <end position="274"/>
    </location>
</feature>
<dbReference type="eggNOG" id="ENOG502SC5Q">
    <property type="taxonomic scope" value="Eukaryota"/>
</dbReference>
<dbReference type="GO" id="GO:0008270">
    <property type="term" value="F:zinc ion binding"/>
    <property type="evidence" value="ECO:0007669"/>
    <property type="project" value="UniProtKB-KW"/>
</dbReference>
<dbReference type="Gene3D" id="3.30.40.10">
    <property type="entry name" value="Zinc/RING finger domain, C3HC4 (zinc finger)"/>
    <property type="match status" value="1"/>
</dbReference>
<dbReference type="KEGG" id="mpp:MICPUCDRAFT_46356"/>
<evidence type="ECO:0000259" key="3">
    <source>
        <dbReference type="PROSITE" id="PS50089"/>
    </source>
</evidence>
<dbReference type="SMART" id="SM00184">
    <property type="entry name" value="RING"/>
    <property type="match status" value="1"/>
</dbReference>
<keyword evidence="1" id="KW-0479">Metal-binding</keyword>
<dbReference type="Proteomes" id="UP000001876">
    <property type="component" value="Unassembled WGS sequence"/>
</dbReference>
<dbReference type="AlphaFoldDB" id="C1MIM0"/>
<keyword evidence="1" id="KW-0862">Zinc</keyword>
<dbReference type="PANTHER" id="PTHR15315">
    <property type="entry name" value="RING FINGER PROTEIN 41, 151"/>
    <property type="match status" value="1"/>
</dbReference>
<dbReference type="EMBL" id="GG663735">
    <property type="protein sequence ID" value="EEH60406.1"/>
    <property type="molecule type" value="Genomic_DNA"/>
</dbReference>
<feature type="compositionally biased region" description="Basic and acidic residues" evidence="2">
    <location>
        <begin position="351"/>
        <end position="377"/>
    </location>
</feature>
<dbReference type="RefSeq" id="XP_003055154.1">
    <property type="nucleotide sequence ID" value="XM_003055108.1"/>
</dbReference>
<keyword evidence="5" id="KW-1185">Reference proteome</keyword>
<reference evidence="4 5" key="1">
    <citation type="journal article" date="2009" name="Science">
        <title>Green evolution and dynamic adaptations revealed by genomes of the marine picoeukaryotes Micromonas.</title>
        <authorList>
            <person name="Worden A.Z."/>
            <person name="Lee J.H."/>
            <person name="Mock T."/>
            <person name="Rouze P."/>
            <person name="Simmons M.P."/>
            <person name="Aerts A.L."/>
            <person name="Allen A.E."/>
            <person name="Cuvelier M.L."/>
            <person name="Derelle E."/>
            <person name="Everett M.V."/>
            <person name="Foulon E."/>
            <person name="Grimwood J."/>
            <person name="Gundlach H."/>
            <person name="Henrissat B."/>
            <person name="Napoli C."/>
            <person name="McDonald S.M."/>
            <person name="Parker M.S."/>
            <person name="Rombauts S."/>
            <person name="Salamov A."/>
            <person name="Von Dassow P."/>
            <person name="Badger J.H."/>
            <person name="Coutinho P.M."/>
            <person name="Demir E."/>
            <person name="Dubchak I."/>
            <person name="Gentemann C."/>
            <person name="Eikrem W."/>
            <person name="Gready J.E."/>
            <person name="John U."/>
            <person name="Lanier W."/>
            <person name="Lindquist E.A."/>
            <person name="Lucas S."/>
            <person name="Mayer K.F."/>
            <person name="Moreau H."/>
            <person name="Not F."/>
            <person name="Otillar R."/>
            <person name="Panaud O."/>
            <person name="Pangilinan J."/>
            <person name="Paulsen I."/>
            <person name="Piegu B."/>
            <person name="Poliakov A."/>
            <person name="Robbens S."/>
            <person name="Schmutz J."/>
            <person name="Toulza E."/>
            <person name="Wyss T."/>
            <person name="Zelensky A."/>
            <person name="Zhou K."/>
            <person name="Armbrust E.V."/>
            <person name="Bhattacharya D."/>
            <person name="Goodenough U.W."/>
            <person name="Van de Peer Y."/>
            <person name="Grigoriev I.V."/>
        </authorList>
    </citation>
    <scope>NUCLEOTIDE SEQUENCE [LARGE SCALE GENOMIC DNA]</scope>
    <source>
        <strain evidence="4 5">CCMP1545</strain>
    </source>
</reference>
<protein>
    <submittedName>
        <fullName evidence="4">Predicted protein</fullName>
    </submittedName>
</protein>